<keyword evidence="4" id="KW-0479">Metal-binding</keyword>
<dbReference type="FunFam" id="3.40.50.300:FF:000098">
    <property type="entry name" value="Probable GTP-binding protein EngB"/>
    <property type="match status" value="1"/>
</dbReference>
<dbReference type="PROSITE" id="PS51706">
    <property type="entry name" value="G_ENGB"/>
    <property type="match status" value="1"/>
</dbReference>
<dbReference type="SUPFAM" id="SSF52540">
    <property type="entry name" value="P-loop containing nucleoside triphosphate hydrolases"/>
    <property type="match status" value="1"/>
</dbReference>
<dbReference type="Pfam" id="PF01926">
    <property type="entry name" value="MMR_HSR1"/>
    <property type="match status" value="1"/>
</dbReference>
<dbReference type="GO" id="GO:0046872">
    <property type="term" value="F:metal ion binding"/>
    <property type="evidence" value="ECO:0007669"/>
    <property type="project" value="UniProtKB-KW"/>
</dbReference>
<feature type="domain" description="EngB-type G" evidence="11">
    <location>
        <begin position="21"/>
        <end position="194"/>
    </location>
</feature>
<dbReference type="InterPro" id="IPR027417">
    <property type="entry name" value="P-loop_NTPase"/>
</dbReference>
<evidence type="ECO:0000256" key="2">
    <source>
        <dbReference type="ARBA" id="ARBA00009638"/>
    </source>
</evidence>
<dbReference type="Gene3D" id="3.40.50.300">
    <property type="entry name" value="P-loop containing nucleotide triphosphate hydrolases"/>
    <property type="match status" value="1"/>
</dbReference>
<keyword evidence="9 10" id="KW-0131">Cell cycle</keyword>
<dbReference type="Proteomes" id="UP000220102">
    <property type="component" value="Unassembled WGS sequence"/>
</dbReference>
<evidence type="ECO:0000313" key="13">
    <source>
        <dbReference type="Proteomes" id="UP000220102"/>
    </source>
</evidence>
<keyword evidence="13" id="KW-1185">Reference proteome</keyword>
<sequence>MFDKAEFTKGVVSWKQLPRDGRPEIAFVGRSNVGKSSMLNAVMSRKKLAYVSKRPGKTTEFNFFLIDGKYYFVDLPGYGYARVSKSMREKWANLIEQYLDERQTLRAVVHLIDSRHPPMEQDEDLIDFMRGSDVPYLIALTKADKLSGNERFKTVQRLEKRLEEVGRSVPIILTSSKSGRGIKEMRGWLRDFLG</sequence>
<organism evidence="12 13">
    <name type="scientific">Longibacter salinarum</name>
    <dbReference type="NCBI Taxonomy" id="1850348"/>
    <lineage>
        <taxon>Bacteria</taxon>
        <taxon>Pseudomonadati</taxon>
        <taxon>Rhodothermota</taxon>
        <taxon>Rhodothermia</taxon>
        <taxon>Rhodothermales</taxon>
        <taxon>Salisaetaceae</taxon>
        <taxon>Longibacter</taxon>
    </lineage>
</organism>
<dbReference type="OrthoDB" id="9804921at2"/>
<evidence type="ECO:0000256" key="7">
    <source>
        <dbReference type="ARBA" id="ARBA00023134"/>
    </source>
</evidence>
<comment type="similarity">
    <text evidence="2 10">Belongs to the TRAFAC class TrmE-Era-EngA-EngB-Septin-like GTPase superfamily. EngB GTPase family.</text>
</comment>
<keyword evidence="5 10" id="KW-0547">Nucleotide-binding</keyword>
<evidence type="ECO:0000259" key="11">
    <source>
        <dbReference type="PROSITE" id="PS51706"/>
    </source>
</evidence>
<proteinExistence type="inferred from homology"/>
<evidence type="ECO:0000313" key="12">
    <source>
        <dbReference type="EMBL" id="PEN13364.1"/>
    </source>
</evidence>
<evidence type="ECO:0000256" key="6">
    <source>
        <dbReference type="ARBA" id="ARBA00022842"/>
    </source>
</evidence>
<keyword evidence="6" id="KW-0460">Magnesium</keyword>
<dbReference type="PANTHER" id="PTHR11649:SF13">
    <property type="entry name" value="ENGB-TYPE G DOMAIN-CONTAINING PROTEIN"/>
    <property type="match status" value="1"/>
</dbReference>
<keyword evidence="3 10" id="KW-0132">Cell division</keyword>
<evidence type="ECO:0000256" key="9">
    <source>
        <dbReference type="ARBA" id="ARBA00023306"/>
    </source>
</evidence>
<dbReference type="HAMAP" id="MF_00321">
    <property type="entry name" value="GTPase_EngB"/>
    <property type="match status" value="1"/>
</dbReference>
<evidence type="ECO:0000256" key="8">
    <source>
        <dbReference type="ARBA" id="ARBA00023210"/>
    </source>
</evidence>
<dbReference type="AlphaFoldDB" id="A0A2A8CXQ0"/>
<dbReference type="CDD" id="cd01876">
    <property type="entry name" value="YihA_EngB"/>
    <property type="match status" value="1"/>
</dbReference>
<name>A0A2A8CXQ0_9BACT</name>
<dbReference type="RefSeq" id="WP_098075284.1">
    <property type="nucleotide sequence ID" value="NZ_PDEQ01000004.1"/>
</dbReference>
<dbReference type="EMBL" id="PDEQ01000004">
    <property type="protein sequence ID" value="PEN13364.1"/>
    <property type="molecule type" value="Genomic_DNA"/>
</dbReference>
<comment type="caution">
    <text evidence="12">The sequence shown here is derived from an EMBL/GenBank/DDBJ whole genome shotgun (WGS) entry which is preliminary data.</text>
</comment>
<dbReference type="InterPro" id="IPR006073">
    <property type="entry name" value="GTP-bd"/>
</dbReference>
<protein>
    <recommendedName>
        <fullName evidence="10">Probable GTP-binding protein EngB</fullName>
    </recommendedName>
</protein>
<evidence type="ECO:0000256" key="1">
    <source>
        <dbReference type="ARBA" id="ARBA00001946"/>
    </source>
</evidence>
<dbReference type="NCBIfam" id="TIGR03598">
    <property type="entry name" value="GTPase_YsxC"/>
    <property type="match status" value="1"/>
</dbReference>
<dbReference type="InterPro" id="IPR030393">
    <property type="entry name" value="G_ENGB_dom"/>
</dbReference>
<gene>
    <name evidence="10" type="primary">engB</name>
    <name evidence="12" type="ORF">CRI94_08535</name>
</gene>
<dbReference type="GO" id="GO:0005525">
    <property type="term" value="F:GTP binding"/>
    <property type="evidence" value="ECO:0007669"/>
    <property type="project" value="UniProtKB-UniRule"/>
</dbReference>
<accession>A0A2A8CXQ0</accession>
<dbReference type="PANTHER" id="PTHR11649">
    <property type="entry name" value="MSS1/TRME-RELATED GTP-BINDING PROTEIN"/>
    <property type="match status" value="1"/>
</dbReference>
<keyword evidence="7 10" id="KW-0342">GTP-binding</keyword>
<dbReference type="GO" id="GO:0000917">
    <property type="term" value="P:division septum assembly"/>
    <property type="evidence" value="ECO:0007669"/>
    <property type="project" value="UniProtKB-KW"/>
</dbReference>
<evidence type="ECO:0000256" key="10">
    <source>
        <dbReference type="HAMAP-Rule" id="MF_00321"/>
    </source>
</evidence>
<reference evidence="12 13" key="1">
    <citation type="submission" date="2017-10" db="EMBL/GenBank/DDBJ databases">
        <title>Draft genome of Longibacter Salinarum.</title>
        <authorList>
            <person name="Goh K.M."/>
            <person name="Shamsir M.S."/>
            <person name="Lim S.W."/>
        </authorList>
    </citation>
    <scope>NUCLEOTIDE SEQUENCE [LARGE SCALE GENOMIC DNA]</scope>
    <source>
        <strain evidence="12 13">KCTC 52045</strain>
    </source>
</reference>
<dbReference type="InterPro" id="IPR019987">
    <property type="entry name" value="GTP-bd_ribosome_bio_YsxC"/>
</dbReference>
<comment type="cofactor">
    <cofactor evidence="1">
        <name>Mg(2+)</name>
        <dbReference type="ChEBI" id="CHEBI:18420"/>
    </cofactor>
</comment>
<comment type="function">
    <text evidence="10">Necessary for normal cell division and for the maintenance of normal septation.</text>
</comment>
<evidence type="ECO:0000256" key="4">
    <source>
        <dbReference type="ARBA" id="ARBA00022723"/>
    </source>
</evidence>
<dbReference type="GO" id="GO:0005829">
    <property type="term" value="C:cytosol"/>
    <property type="evidence" value="ECO:0007669"/>
    <property type="project" value="TreeGrafter"/>
</dbReference>
<evidence type="ECO:0000256" key="3">
    <source>
        <dbReference type="ARBA" id="ARBA00022618"/>
    </source>
</evidence>
<evidence type="ECO:0000256" key="5">
    <source>
        <dbReference type="ARBA" id="ARBA00022741"/>
    </source>
</evidence>
<keyword evidence="8 10" id="KW-0717">Septation</keyword>